<keyword evidence="2 5" id="KW-0812">Transmembrane</keyword>
<keyword evidence="3 5" id="KW-1133">Transmembrane helix</keyword>
<dbReference type="Proteomes" id="UP001597545">
    <property type="component" value="Unassembled WGS sequence"/>
</dbReference>
<feature type="domain" description="Integral membrane bound transporter" evidence="6">
    <location>
        <begin position="41"/>
        <end position="160"/>
    </location>
</feature>
<evidence type="ECO:0000313" key="7">
    <source>
        <dbReference type="EMBL" id="MFD2546310.1"/>
    </source>
</evidence>
<feature type="transmembrane region" description="Helical" evidence="5">
    <location>
        <begin position="21"/>
        <end position="41"/>
    </location>
</feature>
<evidence type="ECO:0000256" key="5">
    <source>
        <dbReference type="SAM" id="Phobius"/>
    </source>
</evidence>
<reference evidence="8" key="1">
    <citation type="journal article" date="2019" name="Int. J. Syst. Evol. Microbiol.">
        <title>The Global Catalogue of Microorganisms (GCM) 10K type strain sequencing project: providing services to taxonomists for standard genome sequencing and annotation.</title>
        <authorList>
            <consortium name="The Broad Institute Genomics Platform"/>
            <consortium name="The Broad Institute Genome Sequencing Center for Infectious Disease"/>
            <person name="Wu L."/>
            <person name="Ma J."/>
        </authorList>
    </citation>
    <scope>NUCLEOTIDE SEQUENCE [LARGE SCALE GENOMIC DNA]</scope>
    <source>
        <strain evidence="8">KCTC 42662</strain>
    </source>
</reference>
<proteinExistence type="predicted"/>
<evidence type="ECO:0000256" key="3">
    <source>
        <dbReference type="ARBA" id="ARBA00022989"/>
    </source>
</evidence>
<evidence type="ECO:0000313" key="8">
    <source>
        <dbReference type="Proteomes" id="UP001597545"/>
    </source>
</evidence>
<dbReference type="RefSeq" id="WP_380899971.1">
    <property type="nucleotide sequence ID" value="NZ_JBHULR010000001.1"/>
</dbReference>
<sequence length="181" mass="20765">MGTLPLRNNIKMFNRFIRRCMLSPVLIYLLRCLVGFSIGYILYTQLVHFEFFWAFLSIILVISPEENDSKRLSIERFKSNFVGSFIALLCILIHGNSLLMIVIGIILTILTCRLFRIMNMARVAIVALLIIMVQPHQEELSYTPVLRFAAVGIGCFIGLTIVVTSSYVIRFIRRQYGLPVE</sequence>
<gene>
    <name evidence="7" type="ORF">ACFSR5_01490</name>
</gene>
<dbReference type="Pfam" id="PF13515">
    <property type="entry name" value="FUSC_2"/>
    <property type="match status" value="1"/>
</dbReference>
<evidence type="ECO:0000259" key="6">
    <source>
        <dbReference type="Pfam" id="PF13515"/>
    </source>
</evidence>
<feature type="transmembrane region" description="Helical" evidence="5">
    <location>
        <begin position="85"/>
        <end position="109"/>
    </location>
</feature>
<dbReference type="InterPro" id="IPR049453">
    <property type="entry name" value="Memb_transporter_dom"/>
</dbReference>
<keyword evidence="4 5" id="KW-0472">Membrane</keyword>
<evidence type="ECO:0000256" key="1">
    <source>
        <dbReference type="ARBA" id="ARBA00004141"/>
    </source>
</evidence>
<dbReference type="EMBL" id="JBHULR010000001">
    <property type="protein sequence ID" value="MFD2546310.1"/>
    <property type="molecule type" value="Genomic_DNA"/>
</dbReference>
<keyword evidence="8" id="KW-1185">Reference proteome</keyword>
<comment type="caution">
    <text evidence="7">The sequence shown here is derived from an EMBL/GenBank/DDBJ whole genome shotgun (WGS) entry which is preliminary data.</text>
</comment>
<protein>
    <submittedName>
        <fullName evidence="7">Aromatic acid exporter family protein</fullName>
    </submittedName>
</protein>
<name>A0ABW5KER7_9SPHI</name>
<accession>A0ABW5KER7</accession>
<evidence type="ECO:0000256" key="4">
    <source>
        <dbReference type="ARBA" id="ARBA00023136"/>
    </source>
</evidence>
<comment type="subcellular location">
    <subcellularLocation>
        <location evidence="1">Membrane</location>
        <topology evidence="1">Multi-pass membrane protein</topology>
    </subcellularLocation>
</comment>
<evidence type="ECO:0000256" key="2">
    <source>
        <dbReference type="ARBA" id="ARBA00022692"/>
    </source>
</evidence>
<organism evidence="7 8">
    <name type="scientific">Sphingobacterium suaedae</name>
    <dbReference type="NCBI Taxonomy" id="1686402"/>
    <lineage>
        <taxon>Bacteria</taxon>
        <taxon>Pseudomonadati</taxon>
        <taxon>Bacteroidota</taxon>
        <taxon>Sphingobacteriia</taxon>
        <taxon>Sphingobacteriales</taxon>
        <taxon>Sphingobacteriaceae</taxon>
        <taxon>Sphingobacterium</taxon>
    </lineage>
</organism>
<feature type="transmembrane region" description="Helical" evidence="5">
    <location>
        <begin position="115"/>
        <end position="133"/>
    </location>
</feature>
<feature type="transmembrane region" description="Helical" evidence="5">
    <location>
        <begin position="145"/>
        <end position="169"/>
    </location>
</feature>